<keyword evidence="2 3" id="KW-0808">Transferase</keyword>
<evidence type="ECO:0000259" key="5">
    <source>
        <dbReference type="PROSITE" id="PS51184"/>
    </source>
</evidence>
<evidence type="ECO:0000259" key="4">
    <source>
        <dbReference type="PROSITE" id="PS51006"/>
    </source>
</evidence>
<name>A0A7S4RXW5_9DINO</name>
<dbReference type="InterPro" id="IPR041667">
    <property type="entry name" value="Cupin_8"/>
</dbReference>
<evidence type="ECO:0000313" key="6">
    <source>
        <dbReference type="EMBL" id="CAE4628190.1"/>
    </source>
</evidence>
<dbReference type="AlphaFoldDB" id="A0A7S4RXW5"/>
<dbReference type="Pfam" id="PF13621">
    <property type="entry name" value="Cupin_8"/>
    <property type="match status" value="1"/>
</dbReference>
<keyword evidence="3" id="KW-0620">Polyamine biosynthesis</keyword>
<organism evidence="6">
    <name type="scientific">Alexandrium monilatum</name>
    <dbReference type="NCBI Taxonomy" id="311494"/>
    <lineage>
        <taxon>Eukaryota</taxon>
        <taxon>Sar</taxon>
        <taxon>Alveolata</taxon>
        <taxon>Dinophyceae</taxon>
        <taxon>Gonyaulacales</taxon>
        <taxon>Pyrocystaceae</taxon>
        <taxon>Alexandrium</taxon>
    </lineage>
</organism>
<gene>
    <name evidence="6" type="ORF">AMON00008_LOCUS42000</name>
</gene>
<dbReference type="InterPro" id="IPR030374">
    <property type="entry name" value="PABS"/>
</dbReference>
<dbReference type="CDD" id="cd02440">
    <property type="entry name" value="AdoMet_MTases"/>
    <property type="match status" value="1"/>
</dbReference>
<dbReference type="PANTHER" id="PTHR11558">
    <property type="entry name" value="SPERMIDINE/SPERMINE SYNTHASE"/>
    <property type="match status" value="1"/>
</dbReference>
<dbReference type="PANTHER" id="PTHR11558:SF11">
    <property type="entry name" value="SPERMIDINE SYNTHASE"/>
    <property type="match status" value="1"/>
</dbReference>
<dbReference type="SUPFAM" id="SSF51197">
    <property type="entry name" value="Clavaminate synthase-like"/>
    <property type="match status" value="1"/>
</dbReference>
<dbReference type="EMBL" id="HBNR01059675">
    <property type="protein sequence ID" value="CAE4628190.1"/>
    <property type="molecule type" value="Transcribed_RNA"/>
</dbReference>
<dbReference type="GO" id="GO:0008295">
    <property type="term" value="P:spermidine biosynthetic process"/>
    <property type="evidence" value="ECO:0007669"/>
    <property type="project" value="TreeGrafter"/>
</dbReference>
<proteinExistence type="inferred from homology"/>
<dbReference type="GO" id="GO:0005829">
    <property type="term" value="C:cytosol"/>
    <property type="evidence" value="ECO:0007669"/>
    <property type="project" value="TreeGrafter"/>
</dbReference>
<dbReference type="InterPro" id="IPR003347">
    <property type="entry name" value="JmjC_dom"/>
</dbReference>
<dbReference type="SUPFAM" id="SSF53335">
    <property type="entry name" value="S-adenosyl-L-methionine-dependent methyltransferases"/>
    <property type="match status" value="1"/>
</dbReference>
<dbReference type="HAMAP" id="MF_00198">
    <property type="entry name" value="Spermidine_synth"/>
    <property type="match status" value="1"/>
</dbReference>
<dbReference type="PROSITE" id="PS51184">
    <property type="entry name" value="JMJC"/>
    <property type="match status" value="1"/>
</dbReference>
<protein>
    <recommendedName>
        <fullName evidence="7">JmjC domain-containing protein</fullName>
    </recommendedName>
</protein>
<feature type="domain" description="JmjC" evidence="5">
    <location>
        <begin position="183"/>
        <end position="364"/>
    </location>
</feature>
<dbReference type="Gene3D" id="2.60.120.650">
    <property type="entry name" value="Cupin"/>
    <property type="match status" value="1"/>
</dbReference>
<dbReference type="PROSITE" id="PS51006">
    <property type="entry name" value="PABS_2"/>
    <property type="match status" value="1"/>
</dbReference>
<dbReference type="Gene3D" id="3.40.50.150">
    <property type="entry name" value="Vaccinia Virus protein VP39"/>
    <property type="match status" value="1"/>
</dbReference>
<feature type="domain" description="PABS" evidence="4">
    <location>
        <begin position="424"/>
        <end position="680"/>
    </location>
</feature>
<reference evidence="6" key="1">
    <citation type="submission" date="2021-01" db="EMBL/GenBank/DDBJ databases">
        <authorList>
            <person name="Corre E."/>
            <person name="Pelletier E."/>
            <person name="Niang G."/>
            <person name="Scheremetjew M."/>
            <person name="Finn R."/>
            <person name="Kale V."/>
            <person name="Holt S."/>
            <person name="Cochrane G."/>
            <person name="Meng A."/>
            <person name="Brown T."/>
            <person name="Cohen L."/>
        </authorList>
    </citation>
    <scope>NUCLEOTIDE SEQUENCE</scope>
    <source>
        <strain evidence="6">CCMP3105</strain>
    </source>
</reference>
<dbReference type="Pfam" id="PF01564">
    <property type="entry name" value="Spermine_synth"/>
    <property type="match status" value="1"/>
</dbReference>
<dbReference type="SMART" id="SM00558">
    <property type="entry name" value="JmjC"/>
    <property type="match status" value="1"/>
</dbReference>
<dbReference type="GO" id="GO:0004766">
    <property type="term" value="F:spermidine synthase activity"/>
    <property type="evidence" value="ECO:0007669"/>
    <property type="project" value="TreeGrafter"/>
</dbReference>
<dbReference type="InterPro" id="IPR001045">
    <property type="entry name" value="Spermi_synthase"/>
</dbReference>
<sequence>MPSCCACRRCCGVVSLGAAAVAVAVAVVSRHIALHGSLYVADPAGYAWPGDFPRLRSLDILQRPDCLRALLSRPGSRLRQMGGCPEASAGGGAGLLDLRAPFLLHWALRHWNQRWARALLVLRDLAGNLDVELFDRPVEQHSTARSLVTMPLREYARGLHEWPSNVTPVRPLYLAEVHLATWDNSPGKGKLVNCPIFTGMKGESAACNKLSGFLFQDFGWVLPALGSDIQEVEAHFWAGPAGSRTGLHADIDPYNLLAVLKGQKRITLWPPALRSQMHISGRFDGSASLSEIDVFDPSADERFPDFAAIRHHNFSFVMSAGDLLHIPPGWWHVAENYETSLAVTFHVYRNTWEEYLKWLPHRAVQALHNLGLYKHGLCTCHAPRMKRLTVPFEEAVGGELAAQGCLAGAGGHESCPAAQPAPQERKARNAPADQEGASWVLLHAEKSPFQELAVWRNLAENSTYLMLDGDVQLTSKGEYAYHEMMVYVPLAAATCAGTGTHLTAEEPKMRVFVFGAGDGGVAQRLLRHPGVAQVLQVEIDEAVVKAARRFFPELQPDEEAAQRHTLRIGDAVAFAQEAAKGSLAGAFDLVIMDTTDVLAVSAEASRNPGRELFTSTLYRDLAALLRPGGVLAQNVQSIDHPDEIRRLQSVMGQAFRRVTPFHFATPDYISPYFAFLASDGTVRCPQRRECGRRLLRSLKTPPLRFYSPEVHEAAFVLPADYADLAADEGECAAM</sequence>
<evidence type="ECO:0000256" key="2">
    <source>
        <dbReference type="ARBA" id="ARBA00022679"/>
    </source>
</evidence>
<evidence type="ECO:0000256" key="3">
    <source>
        <dbReference type="PROSITE-ProRule" id="PRU00354"/>
    </source>
</evidence>
<comment type="similarity">
    <text evidence="1">Belongs to the spermidine/spermine synthase family.</text>
</comment>
<dbReference type="InterPro" id="IPR029063">
    <property type="entry name" value="SAM-dependent_MTases_sf"/>
</dbReference>
<evidence type="ECO:0000256" key="1">
    <source>
        <dbReference type="ARBA" id="ARBA00007867"/>
    </source>
</evidence>
<evidence type="ECO:0008006" key="7">
    <source>
        <dbReference type="Google" id="ProtNLM"/>
    </source>
</evidence>
<accession>A0A7S4RXW5</accession>
<feature type="active site" description="Proton acceptor" evidence="3">
    <location>
        <position position="593"/>
    </location>
</feature>